<dbReference type="InterPro" id="IPR003663">
    <property type="entry name" value="Sugar/inositol_transpt"/>
</dbReference>
<comment type="caution">
    <text evidence="10">The sequence shown here is derived from an EMBL/GenBank/DDBJ whole genome shotgun (WGS) entry which is preliminary data.</text>
</comment>
<dbReference type="Gene3D" id="1.20.1250.20">
    <property type="entry name" value="MFS general substrate transporter like domains"/>
    <property type="match status" value="1"/>
</dbReference>
<evidence type="ECO:0000256" key="3">
    <source>
        <dbReference type="ARBA" id="ARBA00022448"/>
    </source>
</evidence>
<feature type="transmembrane region" description="Helical" evidence="8">
    <location>
        <begin position="366"/>
        <end position="389"/>
    </location>
</feature>
<dbReference type="InterPro" id="IPR036259">
    <property type="entry name" value="MFS_trans_sf"/>
</dbReference>
<keyword evidence="5 8" id="KW-1133">Transmembrane helix</keyword>
<dbReference type="PANTHER" id="PTHR48022:SF66">
    <property type="entry name" value="MFS HEXOSE TRANSPORTER"/>
    <property type="match status" value="1"/>
</dbReference>
<evidence type="ECO:0000313" key="11">
    <source>
        <dbReference type="Proteomes" id="UP000622797"/>
    </source>
</evidence>
<dbReference type="SUPFAM" id="SSF103473">
    <property type="entry name" value="MFS general substrate transporter"/>
    <property type="match status" value="1"/>
</dbReference>
<reference evidence="10" key="2">
    <citation type="submission" date="2020-05" db="EMBL/GenBank/DDBJ databases">
        <authorList>
            <person name="Kim H.-S."/>
            <person name="Proctor R.H."/>
            <person name="Brown D.W."/>
        </authorList>
    </citation>
    <scope>NUCLEOTIDE SEQUENCE</scope>
    <source>
        <strain evidence="10">NRRL 20472</strain>
    </source>
</reference>
<dbReference type="EMBL" id="JABEXW010000301">
    <property type="protein sequence ID" value="KAF4966224.1"/>
    <property type="molecule type" value="Genomic_DNA"/>
</dbReference>
<evidence type="ECO:0000256" key="6">
    <source>
        <dbReference type="ARBA" id="ARBA00023136"/>
    </source>
</evidence>
<feature type="transmembrane region" description="Helical" evidence="8">
    <location>
        <begin position="297"/>
        <end position="318"/>
    </location>
</feature>
<dbReference type="Pfam" id="PF00083">
    <property type="entry name" value="Sugar_tr"/>
    <property type="match status" value="1"/>
</dbReference>
<feature type="transmembrane region" description="Helical" evidence="8">
    <location>
        <begin position="121"/>
        <end position="143"/>
    </location>
</feature>
<dbReference type="GO" id="GO:0005351">
    <property type="term" value="F:carbohydrate:proton symporter activity"/>
    <property type="evidence" value="ECO:0007669"/>
    <property type="project" value="TreeGrafter"/>
</dbReference>
<dbReference type="InterPro" id="IPR050360">
    <property type="entry name" value="MFS_Sugar_Transporters"/>
</dbReference>
<gene>
    <name evidence="10" type="ORF">FSARC_6109</name>
</gene>
<feature type="transmembrane region" description="Helical" evidence="8">
    <location>
        <begin position="483"/>
        <end position="504"/>
    </location>
</feature>
<feature type="transmembrane region" description="Helical" evidence="8">
    <location>
        <begin position="454"/>
        <end position="471"/>
    </location>
</feature>
<proteinExistence type="inferred from homology"/>
<evidence type="ECO:0000259" key="9">
    <source>
        <dbReference type="PROSITE" id="PS50850"/>
    </source>
</evidence>
<dbReference type="PROSITE" id="PS50850">
    <property type="entry name" value="MFS"/>
    <property type="match status" value="1"/>
</dbReference>
<comment type="similarity">
    <text evidence="2 7">Belongs to the major facilitator superfamily. Sugar transporter (TC 2.A.1.1) family.</text>
</comment>
<dbReference type="GO" id="GO:0016020">
    <property type="term" value="C:membrane"/>
    <property type="evidence" value="ECO:0007669"/>
    <property type="project" value="UniProtKB-SubCell"/>
</dbReference>
<evidence type="ECO:0000256" key="7">
    <source>
        <dbReference type="RuleBase" id="RU003346"/>
    </source>
</evidence>
<dbReference type="InterPro" id="IPR005829">
    <property type="entry name" value="Sugar_transporter_CS"/>
</dbReference>
<evidence type="ECO:0000313" key="10">
    <source>
        <dbReference type="EMBL" id="KAF4966224.1"/>
    </source>
</evidence>
<feature type="transmembrane region" description="Helical" evidence="8">
    <location>
        <begin position="420"/>
        <end position="442"/>
    </location>
</feature>
<feature type="transmembrane region" description="Helical" evidence="8">
    <location>
        <begin position="90"/>
        <end position="112"/>
    </location>
</feature>
<dbReference type="Proteomes" id="UP000622797">
    <property type="component" value="Unassembled WGS sequence"/>
</dbReference>
<evidence type="ECO:0000256" key="1">
    <source>
        <dbReference type="ARBA" id="ARBA00004141"/>
    </source>
</evidence>
<evidence type="ECO:0000256" key="2">
    <source>
        <dbReference type="ARBA" id="ARBA00010992"/>
    </source>
</evidence>
<organism evidence="10 11">
    <name type="scientific">Fusarium sarcochroum</name>
    <dbReference type="NCBI Taxonomy" id="1208366"/>
    <lineage>
        <taxon>Eukaryota</taxon>
        <taxon>Fungi</taxon>
        <taxon>Dikarya</taxon>
        <taxon>Ascomycota</taxon>
        <taxon>Pezizomycotina</taxon>
        <taxon>Sordariomycetes</taxon>
        <taxon>Hypocreomycetidae</taxon>
        <taxon>Hypocreales</taxon>
        <taxon>Nectriaceae</taxon>
        <taxon>Fusarium</taxon>
        <taxon>Fusarium lateritium species complex</taxon>
    </lineage>
</organism>
<reference evidence="10" key="1">
    <citation type="journal article" date="2020" name="BMC Genomics">
        <title>Correction to: Identification and distribution of gene clusters required for synthesis of sphingolipid metabolism inhibitors in diverse species of the filamentous fungus Fusarium.</title>
        <authorList>
            <person name="Kim H.S."/>
            <person name="Lohmar J.M."/>
            <person name="Busman M."/>
            <person name="Brown D.W."/>
            <person name="Naumann T.A."/>
            <person name="Divon H.H."/>
            <person name="Lysoe E."/>
            <person name="Uhlig S."/>
            <person name="Proctor R.H."/>
        </authorList>
    </citation>
    <scope>NUCLEOTIDE SEQUENCE</scope>
    <source>
        <strain evidence="10">NRRL 20472</strain>
    </source>
</reference>
<dbReference type="OrthoDB" id="6133115at2759"/>
<dbReference type="FunFam" id="1.20.1250.20:FF:000117">
    <property type="entry name" value="MFS hexose transporter"/>
    <property type="match status" value="1"/>
</dbReference>
<dbReference type="NCBIfam" id="TIGR00879">
    <property type="entry name" value="SP"/>
    <property type="match status" value="1"/>
</dbReference>
<name>A0A8H4TYB9_9HYPO</name>
<dbReference type="AlphaFoldDB" id="A0A8H4TYB9"/>
<keyword evidence="3 7" id="KW-0813">Transport</keyword>
<keyword evidence="11" id="KW-1185">Reference proteome</keyword>
<feature type="transmembrane region" description="Helical" evidence="8">
    <location>
        <begin position="47"/>
        <end position="70"/>
    </location>
</feature>
<comment type="subcellular location">
    <subcellularLocation>
        <location evidence="1">Membrane</location>
        <topology evidence="1">Multi-pass membrane protein</topology>
    </subcellularLocation>
</comment>
<keyword evidence="6 8" id="KW-0472">Membrane</keyword>
<feature type="domain" description="Major facilitator superfamily (MFS) profile" evidence="9">
    <location>
        <begin position="50"/>
        <end position="508"/>
    </location>
</feature>
<dbReference type="PANTHER" id="PTHR48022">
    <property type="entry name" value="PLASTIDIC GLUCOSE TRANSPORTER 4"/>
    <property type="match status" value="1"/>
</dbReference>
<dbReference type="InterPro" id="IPR005828">
    <property type="entry name" value="MFS_sugar_transport-like"/>
</dbReference>
<evidence type="ECO:0000256" key="8">
    <source>
        <dbReference type="SAM" id="Phobius"/>
    </source>
</evidence>
<accession>A0A8H4TYB9</accession>
<evidence type="ECO:0000256" key="5">
    <source>
        <dbReference type="ARBA" id="ARBA00022989"/>
    </source>
</evidence>
<keyword evidence="4 8" id="KW-0812">Transmembrane</keyword>
<evidence type="ECO:0000256" key="4">
    <source>
        <dbReference type="ARBA" id="ARBA00022692"/>
    </source>
</evidence>
<dbReference type="InterPro" id="IPR020846">
    <property type="entry name" value="MFS_dom"/>
</dbReference>
<protein>
    <recommendedName>
        <fullName evidence="9">Major facilitator superfamily (MFS) profile domain-containing protein</fullName>
    </recommendedName>
</protein>
<sequence length="556" mass="62258">MALPRFLQPVGSRAPAHTDLAPIDIAQAEAPRFQKVIWYKEPHLRKLYTLVIFLLIASATTGYDGMMVNTSQQMNNWGEYFPETKNESKLGILINMYNIGSIASFFIVPYLADGWGRKPTIMLGCVIMIAGSLISAFCNGYGMYMSGRFILGFGNSLSQMSSPMLLTEICHPQHRGPLTTVYNCLWNLGSLIVSVVGWGTSSINSDWSWRSITFIQAVPSVIQLCGIWWVPESPRFLINKDKPEQALAILAKHHAGGDENNPTVQFQYREIKETIQADRTANRASSYIDFLKTRGNLWRLGIIISIGIISQYSGNALFSNYMNIIYEGAGIKEQNKKLALSAGKTILDLSISIGAAFTVDKVGRRPLFLVAISGMVMAFVMWTIAGAIYENSEIPTPPTKEEPKGGVAYTNTSSGYAQIAFVWLFGIFYDIGFSGLLVAYALEILPFHLRAKGMVIMNITVQAILAISNQTNMVAWNNLPKHWHFMLFYTLWDFCELLFVYYFYVETKGPTLEEIARIFDGDEAVARIDLAQVEKETHLTRYESVFDDYTAAKAYS</sequence>
<dbReference type="PROSITE" id="PS00216">
    <property type="entry name" value="SUGAR_TRANSPORT_1"/>
    <property type="match status" value="1"/>
</dbReference>